<dbReference type="AlphaFoldDB" id="A0AAV9N5R7"/>
<evidence type="ECO:0000313" key="3">
    <source>
        <dbReference type="EMBL" id="KAK5048228.1"/>
    </source>
</evidence>
<dbReference type="EMBL" id="JAVRRD010000022">
    <property type="protein sequence ID" value="KAK5048228.1"/>
    <property type="molecule type" value="Genomic_DNA"/>
</dbReference>
<dbReference type="GeneID" id="89974072"/>
<keyword evidence="2" id="KW-0732">Signal</keyword>
<dbReference type="Proteomes" id="UP001358417">
    <property type="component" value="Unassembled WGS sequence"/>
</dbReference>
<evidence type="ECO:0000256" key="1">
    <source>
        <dbReference type="SAM" id="MobiDB-lite"/>
    </source>
</evidence>
<evidence type="ECO:0000256" key="2">
    <source>
        <dbReference type="SAM" id="SignalP"/>
    </source>
</evidence>
<protein>
    <submittedName>
        <fullName evidence="3">Uncharacterized protein</fullName>
    </submittedName>
</protein>
<feature type="signal peptide" evidence="2">
    <location>
        <begin position="1"/>
        <end position="22"/>
    </location>
</feature>
<reference evidence="3 4" key="1">
    <citation type="submission" date="2023-08" db="EMBL/GenBank/DDBJ databases">
        <title>Black Yeasts Isolated from many extreme environments.</title>
        <authorList>
            <person name="Coleine C."/>
            <person name="Stajich J.E."/>
            <person name="Selbmann L."/>
        </authorList>
    </citation>
    <scope>NUCLEOTIDE SEQUENCE [LARGE SCALE GENOMIC DNA]</scope>
    <source>
        <strain evidence="3 4">CCFEE 5792</strain>
    </source>
</reference>
<feature type="chain" id="PRO_5043844035" evidence="2">
    <location>
        <begin position="23"/>
        <end position="468"/>
    </location>
</feature>
<sequence length="468" mass="48727">MVSKTLLFSCIASLVHLVISDASPPQAATTVDGLPDFGTNPSLGDIQALLSRHITDLSDLLHNFSSTVNIPVRTEHPILQAPIREDSSTAAAPCDCRPPISPDCQILCGTHGGDEPKEPSDHIPGTIFTDSNHGATDPLPLAGLLPLRLSCTCTPPIAVSCKILCANHGGTVWQPPKDVKMAPFSSSESTQPRLRLQEDHISNPASDSANPLCDCNQPTTSTLCVNLCANHGGDSFQPPDNAPLDTIPHPLPTPGQGHDGQIPPPAPPSQPELESCNCNNPTAGACQILCANHGGQANGSDDTNLKAKLQNASMPWPATDPVAEVATIASLHESDTSLPKVLTLSVQTSPDSSTPINADIDLSSYASFATHSAITALGLGGEIHTLGYQSQAQSVSGSNQLQTVIGTITLQLPQYNLHEAFYVVEPELAPVTTSPGDGDGGEKPADFTVGVDFLLQIGGLAVGSHLFA</sequence>
<name>A0AAV9N5R7_9EURO</name>
<feature type="region of interest" description="Disordered" evidence="1">
    <location>
        <begin position="236"/>
        <end position="274"/>
    </location>
</feature>
<gene>
    <name evidence="3" type="ORF">LTR84_005898</name>
</gene>
<dbReference type="RefSeq" id="XP_064703686.1">
    <property type="nucleotide sequence ID" value="XM_064849462.1"/>
</dbReference>
<proteinExistence type="predicted"/>
<comment type="caution">
    <text evidence="3">The sequence shown here is derived from an EMBL/GenBank/DDBJ whole genome shotgun (WGS) entry which is preliminary data.</text>
</comment>
<accession>A0AAV9N5R7</accession>
<keyword evidence="4" id="KW-1185">Reference proteome</keyword>
<evidence type="ECO:0000313" key="4">
    <source>
        <dbReference type="Proteomes" id="UP001358417"/>
    </source>
</evidence>
<organism evidence="3 4">
    <name type="scientific">Exophiala bonariae</name>
    <dbReference type="NCBI Taxonomy" id="1690606"/>
    <lineage>
        <taxon>Eukaryota</taxon>
        <taxon>Fungi</taxon>
        <taxon>Dikarya</taxon>
        <taxon>Ascomycota</taxon>
        <taxon>Pezizomycotina</taxon>
        <taxon>Eurotiomycetes</taxon>
        <taxon>Chaetothyriomycetidae</taxon>
        <taxon>Chaetothyriales</taxon>
        <taxon>Herpotrichiellaceae</taxon>
        <taxon>Exophiala</taxon>
    </lineage>
</organism>